<dbReference type="Proteomes" id="UP000292639">
    <property type="component" value="Unassembled WGS sequence"/>
</dbReference>
<dbReference type="RefSeq" id="WP_131185094.1">
    <property type="nucleotide sequence ID" value="NZ_QJUO01000021.1"/>
</dbReference>
<evidence type="ECO:0000259" key="1">
    <source>
        <dbReference type="Pfam" id="PF08241"/>
    </source>
</evidence>
<dbReference type="InterPro" id="IPR029063">
    <property type="entry name" value="SAM-dependent_MTases_sf"/>
</dbReference>
<dbReference type="EMBL" id="QJUP01000022">
    <property type="protein sequence ID" value="TBU92861.1"/>
    <property type="molecule type" value="Genomic_DNA"/>
</dbReference>
<proteinExistence type="predicted"/>
<dbReference type="InterPro" id="IPR013216">
    <property type="entry name" value="Methyltransf_11"/>
</dbReference>
<gene>
    <name evidence="2" type="ORF">DNJ96_14725</name>
</gene>
<evidence type="ECO:0000313" key="2">
    <source>
        <dbReference type="EMBL" id="TBU92861.1"/>
    </source>
</evidence>
<keyword evidence="2" id="KW-0489">Methyltransferase</keyword>
<protein>
    <submittedName>
        <fullName evidence="2">SAM-dependent methyltransferase</fullName>
    </submittedName>
</protein>
<dbReference type="AlphaFoldDB" id="A0A4Q9R340"/>
<organism evidence="2 3">
    <name type="scientific">Stutzerimonas kirkiae</name>
    <dbReference type="NCBI Taxonomy" id="2211392"/>
    <lineage>
        <taxon>Bacteria</taxon>
        <taxon>Pseudomonadati</taxon>
        <taxon>Pseudomonadota</taxon>
        <taxon>Gammaproteobacteria</taxon>
        <taxon>Pseudomonadales</taxon>
        <taxon>Pseudomonadaceae</taxon>
        <taxon>Stutzerimonas</taxon>
    </lineage>
</organism>
<keyword evidence="3" id="KW-1185">Reference proteome</keyword>
<dbReference type="Gene3D" id="3.40.50.150">
    <property type="entry name" value="Vaccinia Virus protein VP39"/>
    <property type="match status" value="1"/>
</dbReference>
<accession>A0A4Q9R340</accession>
<dbReference type="SUPFAM" id="SSF53335">
    <property type="entry name" value="S-adenosyl-L-methionine-dependent methyltransferases"/>
    <property type="match status" value="1"/>
</dbReference>
<dbReference type="GO" id="GO:0008757">
    <property type="term" value="F:S-adenosylmethionine-dependent methyltransferase activity"/>
    <property type="evidence" value="ECO:0007669"/>
    <property type="project" value="InterPro"/>
</dbReference>
<dbReference type="GO" id="GO:0032259">
    <property type="term" value="P:methylation"/>
    <property type="evidence" value="ECO:0007669"/>
    <property type="project" value="UniProtKB-KW"/>
</dbReference>
<name>A0A4Q9R340_9GAMM</name>
<dbReference type="CDD" id="cd02440">
    <property type="entry name" value="AdoMet_MTases"/>
    <property type="match status" value="1"/>
</dbReference>
<comment type="caution">
    <text evidence="2">The sequence shown here is derived from an EMBL/GenBank/DDBJ whole genome shotgun (WGS) entry which is preliminary data.</text>
</comment>
<reference evidence="2 3" key="1">
    <citation type="submission" date="2018-06" db="EMBL/GenBank/DDBJ databases">
        <title>Three novel Pseudomonas species isolated from symptomatic oak.</title>
        <authorList>
            <person name="Bueno-Gonzalez V."/>
            <person name="Brady C."/>
        </authorList>
    </citation>
    <scope>NUCLEOTIDE SEQUENCE [LARGE SCALE GENOMIC DNA]</scope>
    <source>
        <strain evidence="2 3">P17C</strain>
    </source>
</reference>
<sequence>MKQCLACGSAYPMPRRDCPACRAAPAIVDGFDAYAPDLAHAGGGFEVDCFAELAHREAANFWFRARNRLILWALGRYAPGFSSLLEIGCGTGFVLAGIAAHFPQARLAGSEIFTAGLAFAAQRLPGVDLMQMDARHIPFAEAFEVVGAFDVLEHIAEDEAVLGEIHRTLQPGGVLLLTVPQHAWLWSAADEYAHHQRRYGGREIGEKIRAAGFEVVRSTSFVTTLLPAMLLSRLGRKRDDIAANPRAELELHPVLNYAFERMLDLECTGIRLGLNYPVGGTRLVVARKPQSSSLHHR</sequence>
<dbReference type="PANTHER" id="PTHR43861">
    <property type="entry name" value="TRANS-ACONITATE 2-METHYLTRANSFERASE-RELATED"/>
    <property type="match status" value="1"/>
</dbReference>
<evidence type="ECO:0000313" key="3">
    <source>
        <dbReference type="Proteomes" id="UP000292639"/>
    </source>
</evidence>
<dbReference type="PANTHER" id="PTHR43861:SF1">
    <property type="entry name" value="TRANS-ACONITATE 2-METHYLTRANSFERASE"/>
    <property type="match status" value="1"/>
</dbReference>
<dbReference type="Pfam" id="PF08241">
    <property type="entry name" value="Methyltransf_11"/>
    <property type="match status" value="1"/>
</dbReference>
<feature type="domain" description="Methyltransferase type 11" evidence="1">
    <location>
        <begin position="85"/>
        <end position="176"/>
    </location>
</feature>
<keyword evidence="2" id="KW-0808">Transferase</keyword>